<dbReference type="PROSITE" id="PS51779">
    <property type="entry name" value="POTRA"/>
    <property type="match status" value="3"/>
</dbReference>
<comment type="similarity">
    <text evidence="8">Belongs to the BamA family.</text>
</comment>
<dbReference type="PROSITE" id="PS00018">
    <property type="entry name" value="EF_HAND_1"/>
    <property type="match status" value="1"/>
</dbReference>
<feature type="domain" description="POTRA" evidence="11">
    <location>
        <begin position="146"/>
        <end position="223"/>
    </location>
</feature>
<dbReference type="HAMAP" id="MF_01430">
    <property type="entry name" value="OM_assembly_BamA"/>
    <property type="match status" value="1"/>
</dbReference>
<evidence type="ECO:0000256" key="2">
    <source>
        <dbReference type="ARBA" id="ARBA00022452"/>
    </source>
</evidence>
<evidence type="ECO:0000256" key="9">
    <source>
        <dbReference type="NCBIfam" id="TIGR03303"/>
    </source>
</evidence>
<comment type="function">
    <text evidence="8">Part of the outer membrane protein assembly complex, which is involved in assembly and insertion of beta-barrel proteins into the outer membrane.</text>
</comment>
<dbReference type="InterPro" id="IPR018247">
    <property type="entry name" value="EF_Hand_1_Ca_BS"/>
</dbReference>
<accession>A0A0H4VGU6</accession>
<dbReference type="PANTHER" id="PTHR12815:SF23">
    <property type="entry name" value="OUTER MEMBRANE PROTEIN ASSEMBLY FACTOR BAMA"/>
    <property type="match status" value="1"/>
</dbReference>
<feature type="region of interest" description="Disordered" evidence="10">
    <location>
        <begin position="40"/>
        <end position="73"/>
    </location>
</feature>
<dbReference type="InterPro" id="IPR039910">
    <property type="entry name" value="D15-like"/>
</dbReference>
<evidence type="ECO:0000256" key="4">
    <source>
        <dbReference type="ARBA" id="ARBA00022729"/>
    </source>
</evidence>
<dbReference type="PATRIC" id="fig|1648404.4.peg.1799"/>
<dbReference type="GO" id="GO:0051205">
    <property type="term" value="P:protein insertion into membrane"/>
    <property type="evidence" value="ECO:0007669"/>
    <property type="project" value="UniProtKB-UniRule"/>
</dbReference>
<feature type="signal peptide" evidence="8">
    <location>
        <begin position="1"/>
        <end position="37"/>
    </location>
</feature>
<evidence type="ECO:0000256" key="10">
    <source>
        <dbReference type="SAM" id="MobiDB-lite"/>
    </source>
</evidence>
<reference evidence="12 13" key="1">
    <citation type="journal article" date="2015" name="Int. J. Syst. Evol. Microbiol.">
        <title>Erythrobacter atlanticus sp. nov., a bacterium from ocean sediment able to degrade polycyclic aromatic hydrocarbons.</title>
        <authorList>
            <person name="Zhuang L."/>
            <person name="Liu Y."/>
            <person name="Wang L."/>
            <person name="Wang W."/>
            <person name="Shao Z."/>
        </authorList>
    </citation>
    <scope>NUCLEOTIDE SEQUENCE [LARGE SCALE GENOMIC DNA]</scope>
    <source>
        <strain evidence="13">s21-N3</strain>
    </source>
</reference>
<feature type="domain" description="POTRA" evidence="11">
    <location>
        <begin position="399"/>
        <end position="473"/>
    </location>
</feature>
<evidence type="ECO:0000259" key="11">
    <source>
        <dbReference type="PROSITE" id="PS51779"/>
    </source>
</evidence>
<dbReference type="InterPro" id="IPR000184">
    <property type="entry name" value="Bac_surfAg_D15"/>
</dbReference>
<dbReference type="InterPro" id="IPR034746">
    <property type="entry name" value="POTRA"/>
</dbReference>
<keyword evidence="3 8" id="KW-0812">Transmembrane</keyword>
<evidence type="ECO:0000256" key="7">
    <source>
        <dbReference type="ARBA" id="ARBA00023237"/>
    </source>
</evidence>
<feature type="chain" id="PRO_5008989203" description="Outer membrane protein assembly factor BamA" evidence="8">
    <location>
        <begin position="38"/>
        <end position="918"/>
    </location>
</feature>
<evidence type="ECO:0000256" key="5">
    <source>
        <dbReference type="ARBA" id="ARBA00022737"/>
    </source>
</evidence>
<dbReference type="EMBL" id="CP011310">
    <property type="protein sequence ID" value="AKQ42071.1"/>
    <property type="molecule type" value="Genomic_DNA"/>
</dbReference>
<evidence type="ECO:0000313" key="12">
    <source>
        <dbReference type="EMBL" id="AKQ42071.1"/>
    </source>
</evidence>
<dbReference type="InterPro" id="IPR023707">
    <property type="entry name" value="OM_assembly_BamA"/>
</dbReference>
<keyword evidence="6 8" id="KW-0472">Membrane</keyword>
<dbReference type="PIRSF" id="PIRSF006076">
    <property type="entry name" value="OM_assembly_OMP85"/>
    <property type="match status" value="1"/>
</dbReference>
<dbReference type="GO" id="GO:0009279">
    <property type="term" value="C:cell outer membrane"/>
    <property type="evidence" value="ECO:0007669"/>
    <property type="project" value="UniProtKB-SubCell"/>
</dbReference>
<dbReference type="Gene3D" id="2.40.160.50">
    <property type="entry name" value="membrane protein fhac: a member of the omp85/tpsb transporter family"/>
    <property type="match status" value="1"/>
</dbReference>
<evidence type="ECO:0000313" key="13">
    <source>
        <dbReference type="Proteomes" id="UP000059113"/>
    </source>
</evidence>
<sequence length="918" mass="100941" precursor="true">MGSKPMVSARSRSISATHYAAALLGCSTLAGMPLAVAAQDDAAPSGSQQTPAPVPDAPDAAPVQASPTPAAQQEGEIIRTISVSGAQRLEPETIVSYIQLRPGDEYTPAAADLALIALANTELFADYGITFNETTGVMVIEVEENPIINRIILEGNRRVDSDKILPEINLAARQIFTRSRVRADVARIIELYKRQGRFAATVEPQMVMLDQNRVDVIFEISEGPKSKVRQINIIGNEVFSDGDLRDEMVTQEDSIFAIFSSNTSYDPDRMAYDQQLLRQYYLTEGYADFRVVSAVAELTPDRRDFIITYVVEEGERYKFGDVEAVSQLRDFSSEALSAGLVMSAGDWYDAELIDNTVEGLTETAGAFGYAFAEVRPRISRNPEDRTMDVTFTVADAPRVYVEAIEINGNTLTQDKVIRREFRIAEGDAFSSLQVRRSTARINSLGYFQENFEVEQVEGSSPDRIILQANVQEEPTGQLSLSAGFSSLESFIFNGSITQNNFRGRGQTVSFGVNYSRYSRSGNISFTEPKVFDRDIAMGVDLYRQDYNNGYFDRDSATYEQATTGIGLRVGVPLTEYISLLGRYRLNYQEITLDETQFFSDFDGDGIRQCEPLIAGRYLCDAIGDRLQSIVSATLTYNTLNSGVRPTRGTRASATVEVAGVGGDTQYLRGRLNASRYWNLGSGFIGSVSVEGGYIWGWGDDDVLLTERFFLGEGQMRGFDIRGLGPRVVRRFYIDENDDGVLDEADLLDIGDDRNQDDALGGNAYYMARAEIEIPLGSGARELGLRPSVFIDVGSVFDVQRPTLTQSPLPDGLFLAQLDGNGNQVYTQLVRDTAGVVIGSTTTLSPIAPDGSNNTRAGTQLTPFVEEFVGDSISPRVSVGFGVNWNSPFGPFRIDIATTLLKERGDETKLFSFNVGTQF</sequence>
<keyword evidence="2 8" id="KW-1134">Transmembrane beta strand</keyword>
<proteinExistence type="inferred from homology"/>
<dbReference type="AlphaFoldDB" id="A0A0H4VGU6"/>
<name>A0A0H4VGU6_9SPHN</name>
<comment type="subcellular location">
    <subcellularLocation>
        <location evidence="8">Cell outer membrane</location>
    </subcellularLocation>
    <subcellularLocation>
        <location evidence="1">Membrane</location>
    </subcellularLocation>
</comment>
<dbReference type="PROSITE" id="PS51257">
    <property type="entry name" value="PROKAR_LIPOPROTEIN"/>
    <property type="match status" value="1"/>
</dbReference>
<dbReference type="Pfam" id="PF07244">
    <property type="entry name" value="POTRA"/>
    <property type="match status" value="4"/>
</dbReference>
<evidence type="ECO:0000256" key="8">
    <source>
        <dbReference type="HAMAP-Rule" id="MF_01430"/>
    </source>
</evidence>
<gene>
    <name evidence="8" type="primary">bamA</name>
    <name evidence="12" type="ORF">CP97_08650</name>
</gene>
<dbReference type="Gene3D" id="3.10.20.310">
    <property type="entry name" value="membrane protein fhac"/>
    <property type="match status" value="5"/>
</dbReference>
<dbReference type="PANTHER" id="PTHR12815">
    <property type="entry name" value="SORTING AND ASSEMBLY MACHINERY SAMM50 PROTEIN FAMILY MEMBER"/>
    <property type="match status" value="1"/>
</dbReference>
<feature type="domain" description="POTRA" evidence="11">
    <location>
        <begin position="226"/>
        <end position="314"/>
    </location>
</feature>
<dbReference type="Pfam" id="PF01103">
    <property type="entry name" value="Omp85"/>
    <property type="match status" value="1"/>
</dbReference>
<keyword evidence="4 8" id="KW-0732">Signal</keyword>
<keyword evidence="5 8" id="KW-0677">Repeat</keyword>
<keyword evidence="13" id="KW-1185">Reference proteome</keyword>
<reference evidence="13" key="2">
    <citation type="submission" date="2015-04" db="EMBL/GenBank/DDBJ databases">
        <title>The complete genome sequence of Erythrobacter sp. s21-N3.</title>
        <authorList>
            <person name="Zhuang L."/>
            <person name="Liu Y."/>
            <person name="Shao Z."/>
        </authorList>
    </citation>
    <scope>NUCLEOTIDE SEQUENCE [LARGE SCALE GENOMIC DNA]</scope>
    <source>
        <strain evidence="13">s21-N3</strain>
    </source>
</reference>
<dbReference type="InterPro" id="IPR010827">
    <property type="entry name" value="BamA/TamA_POTRA"/>
</dbReference>
<organism evidence="12 13">
    <name type="scientific">Aurantiacibacter atlanticus</name>
    <dbReference type="NCBI Taxonomy" id="1648404"/>
    <lineage>
        <taxon>Bacteria</taxon>
        <taxon>Pseudomonadati</taxon>
        <taxon>Pseudomonadota</taxon>
        <taxon>Alphaproteobacteria</taxon>
        <taxon>Sphingomonadales</taxon>
        <taxon>Erythrobacteraceae</taxon>
        <taxon>Aurantiacibacter</taxon>
    </lineage>
</organism>
<dbReference type="Proteomes" id="UP000059113">
    <property type="component" value="Chromosome"/>
</dbReference>
<dbReference type="STRING" id="1648404.CP97_08650"/>
<evidence type="ECO:0000256" key="6">
    <source>
        <dbReference type="ARBA" id="ARBA00023136"/>
    </source>
</evidence>
<dbReference type="GO" id="GO:0043165">
    <property type="term" value="P:Gram-negative-bacterium-type cell outer membrane assembly"/>
    <property type="evidence" value="ECO:0007669"/>
    <property type="project" value="UniProtKB-UniRule"/>
</dbReference>
<dbReference type="KEGG" id="ery:CP97_08650"/>
<evidence type="ECO:0000256" key="1">
    <source>
        <dbReference type="ARBA" id="ARBA00004370"/>
    </source>
</evidence>
<dbReference type="OrthoDB" id="9803054at2"/>
<evidence type="ECO:0000256" key="3">
    <source>
        <dbReference type="ARBA" id="ARBA00022692"/>
    </source>
</evidence>
<keyword evidence="7 8" id="KW-0998">Cell outer membrane</keyword>
<dbReference type="NCBIfam" id="TIGR03303">
    <property type="entry name" value="OM_YaeT"/>
    <property type="match status" value="1"/>
</dbReference>
<comment type="subunit">
    <text evidence="8">Part of the Bam complex.</text>
</comment>
<protein>
    <recommendedName>
        <fullName evidence="8 9">Outer membrane protein assembly factor BamA</fullName>
    </recommendedName>
</protein>